<comment type="caution">
    <text evidence="3">The sequence shown here is derived from an EMBL/GenBank/DDBJ whole genome shotgun (WGS) entry which is preliminary data.</text>
</comment>
<dbReference type="EMBL" id="BMIN01000019">
    <property type="protein sequence ID" value="GGD23617.1"/>
    <property type="molecule type" value="Genomic_DNA"/>
</dbReference>
<dbReference type="PANTHER" id="PTHR33393">
    <property type="entry name" value="POLYGLUTAMINE SYNTHESIS ACCESSORY PROTEIN RV0574C-RELATED"/>
    <property type="match status" value="1"/>
</dbReference>
<evidence type="ECO:0000256" key="1">
    <source>
        <dbReference type="ARBA" id="ARBA00005662"/>
    </source>
</evidence>
<proteinExistence type="inferred from homology"/>
<dbReference type="InterPro" id="IPR019079">
    <property type="entry name" value="Capsule_synth_CapA"/>
</dbReference>
<keyword evidence="4" id="KW-1185">Reference proteome</keyword>
<organism evidence="3 4">
    <name type="scientific">Pontibacillus salipaludis</name>
    <dbReference type="NCBI Taxonomy" id="1697394"/>
    <lineage>
        <taxon>Bacteria</taxon>
        <taxon>Bacillati</taxon>
        <taxon>Bacillota</taxon>
        <taxon>Bacilli</taxon>
        <taxon>Bacillales</taxon>
        <taxon>Bacillaceae</taxon>
        <taxon>Pontibacillus</taxon>
    </lineage>
</organism>
<dbReference type="PANTHER" id="PTHR33393:SF13">
    <property type="entry name" value="PGA BIOSYNTHESIS PROTEIN CAPA"/>
    <property type="match status" value="1"/>
</dbReference>
<reference evidence="4" key="1">
    <citation type="journal article" date="2019" name="Int. J. Syst. Evol. Microbiol.">
        <title>The Global Catalogue of Microorganisms (GCM) 10K type strain sequencing project: providing services to taxonomists for standard genome sequencing and annotation.</title>
        <authorList>
            <consortium name="The Broad Institute Genomics Platform"/>
            <consortium name="The Broad Institute Genome Sequencing Center for Infectious Disease"/>
            <person name="Wu L."/>
            <person name="Ma J."/>
        </authorList>
    </citation>
    <scope>NUCLEOTIDE SEQUENCE [LARGE SCALE GENOMIC DNA]</scope>
    <source>
        <strain evidence="4">CGMCC 1.15353</strain>
    </source>
</reference>
<dbReference type="Pfam" id="PF09587">
    <property type="entry name" value="PGA_cap"/>
    <property type="match status" value="1"/>
</dbReference>
<accession>A0ABQ1QD45</accession>
<dbReference type="SMART" id="SM00854">
    <property type="entry name" value="PGA_cap"/>
    <property type="match status" value="1"/>
</dbReference>
<dbReference type="SUPFAM" id="SSF56300">
    <property type="entry name" value="Metallo-dependent phosphatases"/>
    <property type="match status" value="1"/>
</dbReference>
<evidence type="ECO:0000313" key="3">
    <source>
        <dbReference type="EMBL" id="GGD23617.1"/>
    </source>
</evidence>
<dbReference type="InterPro" id="IPR029052">
    <property type="entry name" value="Metallo-depent_PP-like"/>
</dbReference>
<gene>
    <name evidence="3" type="ORF">GCM10011389_34190</name>
</gene>
<evidence type="ECO:0000313" key="4">
    <source>
        <dbReference type="Proteomes" id="UP000642571"/>
    </source>
</evidence>
<dbReference type="Proteomes" id="UP000642571">
    <property type="component" value="Unassembled WGS sequence"/>
</dbReference>
<feature type="domain" description="Capsule synthesis protein CapA" evidence="2">
    <location>
        <begin position="2"/>
        <end position="231"/>
    </location>
</feature>
<evidence type="ECO:0000259" key="2">
    <source>
        <dbReference type="SMART" id="SM00854"/>
    </source>
</evidence>
<sequence>MEYSLVTTMKDSGPDYPFQHVAPLFKKSDYTVVNLETPITNTTTPFPKLYNFKASPLLLDGLSNAGVDLVSLANNHTLDYNVQGLLDTFKALEDKNIDYIGAGHNQKEAYQEQRISIKNQTVAILAFSEVLPDLSWYAGKHTPGVASGYQLDRVLSIVDKVKKEVDYVLVYYHWGDEKVNLPNEDQTHIARTLVDHGVDAVIGSHPHVLQGFEVYNGKPIAYSLGNFLFPNYVTGKTAETGVLEVTLKEERTSMTFHPFVIKNDKISPYTEQEKRAQYNYLNSISFKALLDQEGNLYSR</sequence>
<protein>
    <submittedName>
        <fullName evidence="3">Capsular polysaccharide biosynthesis protein</fullName>
    </submittedName>
</protein>
<dbReference type="Gene3D" id="3.60.21.10">
    <property type="match status" value="1"/>
</dbReference>
<comment type="similarity">
    <text evidence="1">Belongs to the CapA family.</text>
</comment>
<dbReference type="CDD" id="cd07381">
    <property type="entry name" value="MPP_CapA"/>
    <property type="match status" value="1"/>
</dbReference>
<name>A0ABQ1QD45_9BACI</name>
<dbReference type="InterPro" id="IPR052169">
    <property type="entry name" value="CW_Biosynth-Accessory"/>
</dbReference>